<reference evidence="2" key="1">
    <citation type="journal article" date="2017" name="Med. Chem. Commun.">
        <title>Nonomuraea sp. ATCC 55076 harbours the largest actinomycete chromosome to date and the kistamicin biosynthetic gene cluster.</title>
        <authorList>
            <person name="Nazari B."/>
            <person name="Forneris C.C."/>
            <person name="Gibson M.I."/>
            <person name="Moon K."/>
            <person name="Schramma K.R."/>
            <person name="Seyedsayamdost M.R."/>
        </authorList>
    </citation>
    <scope>NUCLEOTIDE SEQUENCE [LARGE SCALE GENOMIC DNA]</scope>
    <source>
        <strain evidence="2">ATCC 55076</strain>
    </source>
</reference>
<dbReference type="KEGG" id="noa:BKM31_44295"/>
<sequence length="70" mass="7944">MLQVPKCFCLYLLQGLRETRTASHLDAKWLESIAHFEDLRNIPAEFAGRMCYVIGLEFSVDPRSSAVEVA</sequence>
<dbReference type="EMBL" id="CP017717">
    <property type="protein sequence ID" value="AQZ67556.1"/>
    <property type="molecule type" value="Genomic_DNA"/>
</dbReference>
<proteinExistence type="predicted"/>
<evidence type="ECO:0000313" key="1">
    <source>
        <dbReference type="EMBL" id="AQZ67556.1"/>
    </source>
</evidence>
<organism evidence="1 2">
    <name type="scientific">[Actinomadura] parvosata subsp. kistnae</name>
    <dbReference type="NCBI Taxonomy" id="1909395"/>
    <lineage>
        <taxon>Bacteria</taxon>
        <taxon>Bacillati</taxon>
        <taxon>Actinomycetota</taxon>
        <taxon>Actinomycetes</taxon>
        <taxon>Streptosporangiales</taxon>
        <taxon>Streptosporangiaceae</taxon>
        <taxon>Nonomuraea</taxon>
    </lineage>
</organism>
<keyword evidence="2" id="KW-1185">Reference proteome</keyword>
<evidence type="ECO:0000313" key="2">
    <source>
        <dbReference type="Proteomes" id="UP000190797"/>
    </source>
</evidence>
<accession>A0A1V0ABJ0</accession>
<name>A0A1V0ABJ0_9ACTN</name>
<gene>
    <name evidence="1" type="ORF">BKM31_44295</name>
</gene>
<protein>
    <submittedName>
        <fullName evidence="1">Uncharacterized protein</fullName>
    </submittedName>
</protein>
<dbReference type="AlphaFoldDB" id="A0A1V0ABJ0"/>
<dbReference type="Proteomes" id="UP000190797">
    <property type="component" value="Chromosome"/>
</dbReference>